<feature type="region of interest" description="Disordered" evidence="3">
    <location>
        <begin position="101"/>
        <end position="133"/>
    </location>
</feature>
<dbReference type="EMBL" id="JBITMB010000001">
    <property type="protein sequence ID" value="MFI7438335.1"/>
    <property type="molecule type" value="Genomic_DNA"/>
</dbReference>
<keyword evidence="6" id="KW-1185">Reference proteome</keyword>
<sequence>MHEALDGAPAERLPDVILDGTLNLIDCCAEQAVSVKGEPIDAWYDGKAHWHVGNLQALSVPGGLPLWIAEVEPGSLHDLTAARAQVPGALHAAAARGLPTLADSGYNRARNRHSCADQTPRRQPDPRPGQPLL</sequence>
<dbReference type="RefSeq" id="WP_397017873.1">
    <property type="nucleotide sequence ID" value="NZ_JBITMB010000001.1"/>
</dbReference>
<gene>
    <name evidence="5" type="ORF">ACIBP5_00025</name>
</gene>
<dbReference type="Pfam" id="PF13359">
    <property type="entry name" value="DDE_Tnp_4"/>
    <property type="match status" value="1"/>
</dbReference>
<proteinExistence type="predicted"/>
<evidence type="ECO:0000256" key="1">
    <source>
        <dbReference type="ARBA" id="ARBA00001968"/>
    </source>
</evidence>
<evidence type="ECO:0000313" key="5">
    <source>
        <dbReference type="EMBL" id="MFI7438335.1"/>
    </source>
</evidence>
<protein>
    <submittedName>
        <fullName evidence="5">Transposase family protein</fullName>
    </submittedName>
</protein>
<dbReference type="InterPro" id="IPR027806">
    <property type="entry name" value="HARBI1_dom"/>
</dbReference>
<comment type="cofactor">
    <cofactor evidence="1">
        <name>a divalent metal cation</name>
        <dbReference type="ChEBI" id="CHEBI:60240"/>
    </cofactor>
</comment>
<reference evidence="5 6" key="1">
    <citation type="submission" date="2024-10" db="EMBL/GenBank/DDBJ databases">
        <title>The Natural Products Discovery Center: Release of the First 8490 Sequenced Strains for Exploring Actinobacteria Biosynthetic Diversity.</title>
        <authorList>
            <person name="Kalkreuter E."/>
            <person name="Kautsar S.A."/>
            <person name="Yang D."/>
            <person name="Bader C.D."/>
            <person name="Teijaro C.N."/>
            <person name="Fluegel L."/>
            <person name="Davis C.M."/>
            <person name="Simpson J.R."/>
            <person name="Lauterbach L."/>
            <person name="Steele A.D."/>
            <person name="Gui C."/>
            <person name="Meng S."/>
            <person name="Li G."/>
            <person name="Viehrig K."/>
            <person name="Ye F."/>
            <person name="Su P."/>
            <person name="Kiefer A.F."/>
            <person name="Nichols A."/>
            <person name="Cepeda A.J."/>
            <person name="Yan W."/>
            <person name="Fan B."/>
            <person name="Jiang Y."/>
            <person name="Adhikari A."/>
            <person name="Zheng C.-J."/>
            <person name="Schuster L."/>
            <person name="Cowan T.M."/>
            <person name="Smanski M.J."/>
            <person name="Chevrette M.G."/>
            <person name="De Carvalho L.P.S."/>
            <person name="Shen B."/>
        </authorList>
    </citation>
    <scope>NUCLEOTIDE SEQUENCE [LARGE SCALE GENOMIC DNA]</scope>
    <source>
        <strain evidence="5 6">NPDC049503</strain>
    </source>
</reference>
<organism evidence="5 6">
    <name type="scientific">Nonomuraea indica</name>
    <dbReference type="NCBI Taxonomy" id="1581193"/>
    <lineage>
        <taxon>Bacteria</taxon>
        <taxon>Bacillati</taxon>
        <taxon>Actinomycetota</taxon>
        <taxon>Actinomycetes</taxon>
        <taxon>Streptosporangiales</taxon>
        <taxon>Streptosporangiaceae</taxon>
        <taxon>Nonomuraea</taxon>
    </lineage>
</organism>
<feature type="domain" description="DDE Tnp4" evidence="4">
    <location>
        <begin position="39"/>
        <end position="111"/>
    </location>
</feature>
<dbReference type="Proteomes" id="UP001612928">
    <property type="component" value="Unassembled WGS sequence"/>
</dbReference>
<evidence type="ECO:0000256" key="2">
    <source>
        <dbReference type="ARBA" id="ARBA00022723"/>
    </source>
</evidence>
<name>A0ABW7ZUW3_9ACTN</name>
<evidence type="ECO:0000256" key="3">
    <source>
        <dbReference type="SAM" id="MobiDB-lite"/>
    </source>
</evidence>
<accession>A0ABW7ZUW3</accession>
<comment type="caution">
    <text evidence="5">The sequence shown here is derived from an EMBL/GenBank/DDBJ whole genome shotgun (WGS) entry which is preliminary data.</text>
</comment>
<evidence type="ECO:0000313" key="6">
    <source>
        <dbReference type="Proteomes" id="UP001612928"/>
    </source>
</evidence>
<evidence type="ECO:0000259" key="4">
    <source>
        <dbReference type="Pfam" id="PF13359"/>
    </source>
</evidence>
<keyword evidence="2" id="KW-0479">Metal-binding</keyword>